<organism evidence="1 2">
    <name type="scientific">Sorangium cellulosum</name>
    <name type="common">Polyangium cellulosum</name>
    <dbReference type="NCBI Taxonomy" id="56"/>
    <lineage>
        <taxon>Bacteria</taxon>
        <taxon>Pseudomonadati</taxon>
        <taxon>Myxococcota</taxon>
        <taxon>Polyangia</taxon>
        <taxon>Polyangiales</taxon>
        <taxon>Polyangiaceae</taxon>
        <taxon>Sorangium</taxon>
    </lineage>
</organism>
<gene>
    <name evidence="1" type="ORF">BE04_33355</name>
</gene>
<dbReference type="AlphaFoldDB" id="A0A150PPB4"/>
<proteinExistence type="predicted"/>
<name>A0A150PPB4_SORCE</name>
<reference evidence="1 2" key="1">
    <citation type="submission" date="2014-02" db="EMBL/GenBank/DDBJ databases">
        <title>The small core and large imbalanced accessory genome model reveals a collaborative survival strategy of Sorangium cellulosum strains in nature.</title>
        <authorList>
            <person name="Han K."/>
            <person name="Peng R."/>
            <person name="Blom J."/>
            <person name="Li Y.-Z."/>
        </authorList>
    </citation>
    <scope>NUCLEOTIDE SEQUENCE [LARGE SCALE GENOMIC DNA]</scope>
    <source>
        <strain evidence="1 2">So0157-18</strain>
    </source>
</reference>
<accession>A0A150PPB4</accession>
<protein>
    <submittedName>
        <fullName evidence="1">Uncharacterized protein</fullName>
    </submittedName>
</protein>
<evidence type="ECO:0000313" key="2">
    <source>
        <dbReference type="Proteomes" id="UP000075604"/>
    </source>
</evidence>
<dbReference type="Proteomes" id="UP000075604">
    <property type="component" value="Unassembled WGS sequence"/>
</dbReference>
<sequence>MDGMVYLEDLIEEEISAARRLEQLAAFVAEVAMHTGAILISLVDEDLNDVVLPGMPVKVPRLFSAFRTTAFPELALNSALEGEVAVSWLQPPEAFLNGKPLVNETEREVIAGLAAGLEPFLSRGAFLA</sequence>
<evidence type="ECO:0000313" key="1">
    <source>
        <dbReference type="EMBL" id="KYF57529.1"/>
    </source>
</evidence>
<comment type="caution">
    <text evidence="1">The sequence shown here is derived from an EMBL/GenBank/DDBJ whole genome shotgun (WGS) entry which is preliminary data.</text>
</comment>
<dbReference type="EMBL" id="JELX01001826">
    <property type="protein sequence ID" value="KYF57529.1"/>
    <property type="molecule type" value="Genomic_DNA"/>
</dbReference>